<dbReference type="Pfam" id="PF01177">
    <property type="entry name" value="Asp_Glu_race"/>
    <property type="match status" value="1"/>
</dbReference>
<protein>
    <recommendedName>
        <fullName evidence="3">Aspartate/glutamate racemase family protein</fullName>
    </recommendedName>
</protein>
<dbReference type="Gene3D" id="3.40.50.1860">
    <property type="match status" value="2"/>
</dbReference>
<proteinExistence type="predicted"/>
<dbReference type="SUPFAM" id="SSF53681">
    <property type="entry name" value="Aspartate/glutamate racemase"/>
    <property type="match status" value="1"/>
</dbReference>
<dbReference type="AlphaFoldDB" id="A0A1D8TRX5"/>
<evidence type="ECO:0000313" key="1">
    <source>
        <dbReference type="EMBL" id="AOX00334.1"/>
    </source>
</evidence>
<dbReference type="RefSeq" id="WP_070392796.1">
    <property type="nucleotide sequence ID" value="NZ_CP017599.1"/>
</dbReference>
<dbReference type="EMBL" id="CP017599">
    <property type="protein sequence ID" value="AOX00334.1"/>
    <property type="molecule type" value="Genomic_DNA"/>
</dbReference>
<dbReference type="InterPro" id="IPR015942">
    <property type="entry name" value="Asp/Glu/hydantoin_racemase"/>
</dbReference>
<accession>A0A1D8TRX5</accession>
<dbReference type="KEGG" id="mpro:BJP34_13500"/>
<dbReference type="STRING" id="1458985.BJP34_13500"/>
<evidence type="ECO:0000313" key="2">
    <source>
        <dbReference type="Proteomes" id="UP000177870"/>
    </source>
</evidence>
<reference evidence="2" key="1">
    <citation type="submission" date="2016-10" db="EMBL/GenBank/DDBJ databases">
        <title>Comparative genomics uncovers the prolific and rare metabolic potential of the cyanobacterial genus Moorea.</title>
        <authorList>
            <person name="Leao T."/>
            <person name="Castelao G."/>
            <person name="Korobeynikov A."/>
            <person name="Monroe E.A."/>
            <person name="Podell S."/>
            <person name="Glukhov E."/>
            <person name="Allen E."/>
            <person name="Gerwick W.H."/>
            <person name="Gerwick L."/>
        </authorList>
    </citation>
    <scope>NUCLEOTIDE SEQUENCE [LARGE SCALE GENOMIC DNA]</scope>
    <source>
        <strain evidence="2">PAL-8-15-08-1</strain>
    </source>
</reference>
<dbReference type="OrthoDB" id="9803739at2"/>
<organism evidence="1 2">
    <name type="scientific">Moorena producens PAL-8-15-08-1</name>
    <dbReference type="NCBI Taxonomy" id="1458985"/>
    <lineage>
        <taxon>Bacteria</taxon>
        <taxon>Bacillati</taxon>
        <taxon>Cyanobacteriota</taxon>
        <taxon>Cyanophyceae</taxon>
        <taxon>Coleofasciculales</taxon>
        <taxon>Coleofasciculaceae</taxon>
        <taxon>Moorena</taxon>
    </lineage>
</organism>
<name>A0A1D8TRX5_9CYAN</name>
<sequence>MQTNPSSAPLNPQHQYDFETAQQALTAIPAYRRRLADIAKVHLDLGEVIADQDYPTEVMVLRPQHTKVPPLLLIGGMGPWAGVAGFEQACEIFHDTREIVLLQACALPNRTAVMAEKRQAGSKTLAKTLAEEELVAMLEMAIRVGVAQISTGHTSIQVIVLCNAAHYFLPFAWQRLLNNHPQMAIKLQWISLIESVVDYLRNHHWRRPLLLCTSATRWGQVYADSLQANGIDLIEPSDALQSTLMDCIYQGVKASNRDLTCELGERFFVELLKTQPDPDCIIAGCSEIPCLLEWLQGTSKGAVQQFLSAIEVINPVQLALNHAAETLQPMAAMELSI</sequence>
<dbReference type="InterPro" id="IPR001920">
    <property type="entry name" value="Asp/Glu_race"/>
</dbReference>
<evidence type="ECO:0008006" key="3">
    <source>
        <dbReference type="Google" id="ProtNLM"/>
    </source>
</evidence>
<dbReference type="GO" id="GO:0047661">
    <property type="term" value="F:amino-acid racemase activity"/>
    <property type="evidence" value="ECO:0007669"/>
    <property type="project" value="InterPro"/>
</dbReference>
<gene>
    <name evidence="1" type="ORF">BJP34_13500</name>
</gene>
<dbReference type="Proteomes" id="UP000177870">
    <property type="component" value="Chromosome"/>
</dbReference>